<dbReference type="Proteomes" id="UP000187526">
    <property type="component" value="Unassembled WGS sequence"/>
</dbReference>
<feature type="compositionally biased region" description="Polar residues" evidence="1">
    <location>
        <begin position="32"/>
        <end position="41"/>
    </location>
</feature>
<dbReference type="EMBL" id="MTHD01000001">
    <property type="protein sequence ID" value="OMG56360.1"/>
    <property type="molecule type" value="Genomic_DNA"/>
</dbReference>
<name>A0A1R1ICI5_9RHOO</name>
<dbReference type="AlphaFoldDB" id="A0A1R1ICI5"/>
<keyword evidence="2" id="KW-0732">Signal</keyword>
<reference evidence="3 4" key="1">
    <citation type="submission" date="2016-10" db="EMBL/GenBank/DDBJ databases">
        <title>Alkaliphiles isolated from bioreactors.</title>
        <authorList>
            <person name="Salah Z."/>
            <person name="Rout S.P."/>
            <person name="Humphreys P.N."/>
        </authorList>
    </citation>
    <scope>NUCLEOTIDE SEQUENCE [LARGE SCALE GENOMIC DNA]</scope>
    <source>
        <strain evidence="3 4">ZS02</strain>
    </source>
</reference>
<evidence type="ECO:0000256" key="1">
    <source>
        <dbReference type="SAM" id="MobiDB-lite"/>
    </source>
</evidence>
<accession>A0A1R1ICI5</accession>
<dbReference type="STRING" id="418702.BJN45_01700"/>
<evidence type="ECO:0000313" key="3">
    <source>
        <dbReference type="EMBL" id="OMG56360.1"/>
    </source>
</evidence>
<protein>
    <submittedName>
        <fullName evidence="3">Uncharacterized protein</fullName>
    </submittedName>
</protein>
<feature type="region of interest" description="Disordered" evidence="1">
    <location>
        <begin position="24"/>
        <end position="46"/>
    </location>
</feature>
<gene>
    <name evidence="3" type="ORF">BJN45_01700</name>
</gene>
<comment type="caution">
    <text evidence="3">The sequence shown here is derived from an EMBL/GenBank/DDBJ whole genome shotgun (WGS) entry which is preliminary data.</text>
</comment>
<evidence type="ECO:0000256" key="2">
    <source>
        <dbReference type="SAM" id="SignalP"/>
    </source>
</evidence>
<dbReference type="OrthoDB" id="9811409at2"/>
<proteinExistence type="predicted"/>
<evidence type="ECO:0000313" key="4">
    <source>
        <dbReference type="Proteomes" id="UP000187526"/>
    </source>
</evidence>
<keyword evidence="4" id="KW-1185">Reference proteome</keyword>
<dbReference type="RefSeq" id="WP_076091437.1">
    <property type="nucleotide sequence ID" value="NZ_MTHD01000001.1"/>
</dbReference>
<feature type="chain" id="PRO_5010365705" evidence="2">
    <location>
        <begin position="21"/>
        <end position="98"/>
    </location>
</feature>
<feature type="signal peptide" evidence="2">
    <location>
        <begin position="1"/>
        <end position="20"/>
    </location>
</feature>
<organism evidence="3 4">
    <name type="scientific">Azonexus hydrophilus</name>
    <dbReference type="NCBI Taxonomy" id="418702"/>
    <lineage>
        <taxon>Bacteria</taxon>
        <taxon>Pseudomonadati</taxon>
        <taxon>Pseudomonadota</taxon>
        <taxon>Betaproteobacteria</taxon>
        <taxon>Rhodocyclales</taxon>
        <taxon>Azonexaceae</taxon>
        <taxon>Azonexus</taxon>
    </lineage>
</organism>
<sequence>MKTHNYLLAALLCSAPLAHASSPSSVAAKQGVNPSTVSSNGGFDFKARDNGKHTGWCKGNGHIEAPGNKASGHRNHWECVAEDVDYCVANPDDPACAE</sequence>